<dbReference type="Pfam" id="PF02687">
    <property type="entry name" value="FtsX"/>
    <property type="match status" value="1"/>
</dbReference>
<feature type="domain" description="FtsX extracellular" evidence="15">
    <location>
        <begin position="59"/>
        <end position="152"/>
    </location>
</feature>
<dbReference type="Proteomes" id="UP000637720">
    <property type="component" value="Unassembled WGS sequence"/>
</dbReference>
<evidence type="ECO:0000259" key="15">
    <source>
        <dbReference type="Pfam" id="PF18075"/>
    </source>
</evidence>
<evidence type="ECO:0000259" key="14">
    <source>
        <dbReference type="Pfam" id="PF02687"/>
    </source>
</evidence>
<keyword evidence="11 12" id="KW-0131">Cell cycle</keyword>
<comment type="caution">
    <text evidence="16">The sequence shown here is derived from an EMBL/GenBank/DDBJ whole genome shotgun (WGS) entry which is preliminary data.</text>
</comment>
<dbReference type="InterPro" id="IPR004513">
    <property type="entry name" value="FtsX"/>
</dbReference>
<comment type="function">
    <text evidence="12">Part of the ABC transporter FtsEX involved in asymmetric cellular division facilitating the initiation of sporulation.</text>
</comment>
<evidence type="ECO:0000256" key="6">
    <source>
        <dbReference type="ARBA" id="ARBA00022519"/>
    </source>
</evidence>
<accession>A0A8J3B4C4</accession>
<feature type="transmembrane region" description="Helical" evidence="13">
    <location>
        <begin position="172"/>
        <end position="192"/>
    </location>
</feature>
<keyword evidence="9 13" id="KW-1133">Transmembrane helix</keyword>
<dbReference type="PANTHER" id="PTHR47755">
    <property type="entry name" value="CELL DIVISION PROTEIN FTSX"/>
    <property type="match status" value="1"/>
</dbReference>
<dbReference type="NCBIfam" id="NF038347">
    <property type="entry name" value="FtsX_Gpos"/>
    <property type="match status" value="1"/>
</dbReference>
<dbReference type="GO" id="GO:0005886">
    <property type="term" value="C:plasma membrane"/>
    <property type="evidence" value="ECO:0007669"/>
    <property type="project" value="UniProtKB-SubCell"/>
</dbReference>
<dbReference type="InterPro" id="IPR003838">
    <property type="entry name" value="ABC3_permease_C"/>
</dbReference>
<evidence type="ECO:0000256" key="11">
    <source>
        <dbReference type="ARBA" id="ARBA00023306"/>
    </source>
</evidence>
<keyword evidence="7 12" id="KW-0132">Cell division</keyword>
<evidence type="ECO:0000313" key="17">
    <source>
        <dbReference type="Proteomes" id="UP000637720"/>
    </source>
</evidence>
<comment type="subcellular location">
    <subcellularLocation>
        <location evidence="1">Cell inner membrane</location>
        <topology evidence="1">Multi-pass membrane protein</topology>
    </subcellularLocation>
    <subcellularLocation>
        <location evidence="12">Cell membrane</location>
    </subcellularLocation>
</comment>
<name>A0A8J3B4C4_9BACI</name>
<keyword evidence="5 12" id="KW-1003">Cell membrane</keyword>
<dbReference type="NCBIfam" id="TIGR00439">
    <property type="entry name" value="FtsX_Gneg"/>
    <property type="match status" value="1"/>
</dbReference>
<evidence type="ECO:0000313" key="16">
    <source>
        <dbReference type="EMBL" id="GGJ94767.1"/>
    </source>
</evidence>
<evidence type="ECO:0000256" key="4">
    <source>
        <dbReference type="ARBA" id="ARBA00021907"/>
    </source>
</evidence>
<keyword evidence="17" id="KW-1185">Reference proteome</keyword>
<dbReference type="RefSeq" id="WP_054671119.1">
    <property type="nucleotide sequence ID" value="NZ_BMOF01000006.1"/>
</dbReference>
<dbReference type="Gene3D" id="3.30.70.3040">
    <property type="match status" value="1"/>
</dbReference>
<dbReference type="PIRSF" id="PIRSF003097">
    <property type="entry name" value="FtsX"/>
    <property type="match status" value="1"/>
</dbReference>
<dbReference type="AlphaFoldDB" id="A0A8J3B4C4"/>
<evidence type="ECO:0000256" key="13">
    <source>
        <dbReference type="SAM" id="Phobius"/>
    </source>
</evidence>
<dbReference type="GO" id="GO:0051301">
    <property type="term" value="P:cell division"/>
    <property type="evidence" value="ECO:0007669"/>
    <property type="project" value="UniProtKB-KW"/>
</dbReference>
<dbReference type="EMBL" id="BMOF01000006">
    <property type="protein sequence ID" value="GGJ94767.1"/>
    <property type="molecule type" value="Genomic_DNA"/>
</dbReference>
<dbReference type="InterPro" id="IPR047590">
    <property type="entry name" value="FtsX_proteobact-type"/>
</dbReference>
<evidence type="ECO:0000256" key="10">
    <source>
        <dbReference type="ARBA" id="ARBA00023136"/>
    </source>
</evidence>
<comment type="similarity">
    <text evidence="2 12">Belongs to the ABC-4 integral membrane protein family. FtsX subfamily.</text>
</comment>
<evidence type="ECO:0000256" key="1">
    <source>
        <dbReference type="ARBA" id="ARBA00004429"/>
    </source>
</evidence>
<organism evidence="16 17">
    <name type="scientific">Calditerricola satsumensis</name>
    <dbReference type="NCBI Taxonomy" id="373054"/>
    <lineage>
        <taxon>Bacteria</taxon>
        <taxon>Bacillati</taxon>
        <taxon>Bacillota</taxon>
        <taxon>Bacilli</taxon>
        <taxon>Bacillales</taxon>
        <taxon>Bacillaceae</taxon>
        <taxon>Calditerricola</taxon>
    </lineage>
</organism>
<reference evidence="16" key="2">
    <citation type="submission" date="2020-09" db="EMBL/GenBank/DDBJ databases">
        <authorList>
            <person name="Sun Q."/>
            <person name="Ohkuma M."/>
        </authorList>
    </citation>
    <scope>NUCLEOTIDE SEQUENCE</scope>
    <source>
        <strain evidence="16">JCM 14719</strain>
    </source>
</reference>
<dbReference type="PANTHER" id="PTHR47755:SF1">
    <property type="entry name" value="CELL DIVISION PROTEIN FTSX"/>
    <property type="match status" value="1"/>
</dbReference>
<dbReference type="InterPro" id="IPR040690">
    <property type="entry name" value="FtsX_ECD"/>
</dbReference>
<dbReference type="InterPro" id="IPR058204">
    <property type="entry name" value="FtsX_firmicutes-type"/>
</dbReference>
<feature type="transmembrane region" description="Helical" evidence="13">
    <location>
        <begin position="267"/>
        <end position="289"/>
    </location>
</feature>
<comment type="subunit">
    <text evidence="3">Forms a membrane-associated complex with FtsE.</text>
</comment>
<evidence type="ECO:0000256" key="12">
    <source>
        <dbReference type="PIRNR" id="PIRNR003097"/>
    </source>
</evidence>
<evidence type="ECO:0000256" key="2">
    <source>
        <dbReference type="ARBA" id="ARBA00007379"/>
    </source>
</evidence>
<sequence length="297" mass="33724">MKLRTFRRHLREGVKNIGRNGWMTFASISAVAVTLFLLGVFLILAMNVDHFMARVESQVEIKVYLAPNAKPEQVKAVETALRNLSGIKSIVYVSKAQGMEELKKRLGDKAELLEGLEKENPLPDRFDVKTYDPHQTPQVAEKIRQIPHVADVQYGKGWVEKLFDFTRMVRNVGLVFVVGLAFTAMFLIANTIKITIFARRREIEIMKLVGATNWFIRWPFFIEGMLLGLLGALLPIAVLWLGYHALLDVVRQDLSLFFLDLLPVTPLMTQVSLLLVAIGMLIGMWGSLISMRRFLKV</sequence>
<gene>
    <name evidence="16" type="primary">ftsX</name>
    <name evidence="16" type="ORF">GCM10007043_05740</name>
</gene>
<keyword evidence="8 13" id="KW-0812">Transmembrane</keyword>
<feature type="transmembrane region" description="Helical" evidence="13">
    <location>
        <begin position="226"/>
        <end position="247"/>
    </location>
</feature>
<feature type="transmembrane region" description="Helical" evidence="13">
    <location>
        <begin position="21"/>
        <end position="46"/>
    </location>
</feature>
<evidence type="ECO:0000256" key="7">
    <source>
        <dbReference type="ARBA" id="ARBA00022618"/>
    </source>
</evidence>
<dbReference type="Pfam" id="PF18075">
    <property type="entry name" value="FtsX_ECD"/>
    <property type="match status" value="1"/>
</dbReference>
<feature type="domain" description="ABC3 transporter permease C-terminal" evidence="14">
    <location>
        <begin position="175"/>
        <end position="295"/>
    </location>
</feature>
<reference evidence="16" key="1">
    <citation type="journal article" date="2014" name="Int. J. Syst. Evol. Microbiol.">
        <title>Complete genome sequence of Corynebacterium casei LMG S-19264T (=DSM 44701T), isolated from a smear-ripened cheese.</title>
        <authorList>
            <consortium name="US DOE Joint Genome Institute (JGI-PGF)"/>
            <person name="Walter F."/>
            <person name="Albersmeier A."/>
            <person name="Kalinowski J."/>
            <person name="Ruckert C."/>
        </authorList>
    </citation>
    <scope>NUCLEOTIDE SEQUENCE</scope>
    <source>
        <strain evidence="16">JCM 14719</strain>
    </source>
</reference>
<evidence type="ECO:0000256" key="9">
    <source>
        <dbReference type="ARBA" id="ARBA00022989"/>
    </source>
</evidence>
<evidence type="ECO:0000256" key="5">
    <source>
        <dbReference type="ARBA" id="ARBA00022475"/>
    </source>
</evidence>
<evidence type="ECO:0000256" key="8">
    <source>
        <dbReference type="ARBA" id="ARBA00022692"/>
    </source>
</evidence>
<evidence type="ECO:0000256" key="3">
    <source>
        <dbReference type="ARBA" id="ARBA00011160"/>
    </source>
</evidence>
<keyword evidence="6" id="KW-0997">Cell inner membrane</keyword>
<keyword evidence="10 12" id="KW-0472">Membrane</keyword>
<protein>
    <recommendedName>
        <fullName evidence="4 12">Cell division protein FtsX</fullName>
    </recommendedName>
</protein>
<proteinExistence type="inferred from homology"/>